<proteinExistence type="predicted"/>
<sequence>MIYQSHLDLVMDEVFVKEPSILANANLYLKIEGLSIGGSIKIKPALKMINRLEIQGKLRPGSRVIESSSGNLGVALSIICAAKGYEFNCVVDPNILPSSERLIQAYGAKIIKVTNKDENGGYLNSRIRKIRAMCQYDESLIWINQYENIDNIEAHYLTTAKSIARQFPELDYVFVGAGTTGTLGGISQFFARNMPNTKIIAVDSVGSITFGGSSGKRRIPGLGASKEPPISRLSHFHDIIRIPEPDTLAMCHSLARKGLLFGGSTGTVLAGVQQYADKIPNNATVVAIAPDLGERYLNTLYSPHWINEHFPHVSLHPEQLVQADY</sequence>
<dbReference type="Pfam" id="PF00291">
    <property type="entry name" value="PALP"/>
    <property type="match status" value="1"/>
</dbReference>
<protein>
    <recommendedName>
        <fullName evidence="4">cysteine synthase</fullName>
        <ecNumber evidence="4">2.5.1.47</ecNumber>
    </recommendedName>
</protein>
<comment type="catalytic activity">
    <reaction evidence="7">
        <text>O-acetyl-L-serine + hydrogen sulfide = L-cysteine + acetate</text>
        <dbReference type="Rhea" id="RHEA:14829"/>
        <dbReference type="ChEBI" id="CHEBI:29919"/>
        <dbReference type="ChEBI" id="CHEBI:30089"/>
        <dbReference type="ChEBI" id="CHEBI:35235"/>
        <dbReference type="ChEBI" id="CHEBI:58340"/>
        <dbReference type="EC" id="2.5.1.47"/>
    </reaction>
</comment>
<dbReference type="GO" id="GO:0004124">
    <property type="term" value="F:cysteine synthase activity"/>
    <property type="evidence" value="ECO:0007669"/>
    <property type="project" value="UniProtKB-EC"/>
</dbReference>
<reference evidence="9 10" key="1">
    <citation type="submission" date="2018-01" db="EMBL/GenBank/DDBJ databases">
        <title>Co-occurrence of chitin degradation, pigmentation and bioactivity in marine Pseudoalteromonas.</title>
        <authorList>
            <person name="Paulsen S."/>
            <person name="Gram L."/>
            <person name="Machado H."/>
        </authorList>
    </citation>
    <scope>NUCLEOTIDE SEQUENCE [LARGE SCALE GENOMIC DNA]</scope>
    <source>
        <strain evidence="9 10">S1946</strain>
    </source>
</reference>
<evidence type="ECO:0000313" key="9">
    <source>
        <dbReference type="EMBL" id="RZM84014.1"/>
    </source>
</evidence>
<dbReference type="RefSeq" id="WP_130244368.1">
    <property type="nucleotide sequence ID" value="NZ_PPUZ01000012.1"/>
</dbReference>
<organism evidence="9 10">
    <name type="scientific">Pseudoalteromonas rubra</name>
    <dbReference type="NCBI Taxonomy" id="43658"/>
    <lineage>
        <taxon>Bacteria</taxon>
        <taxon>Pseudomonadati</taxon>
        <taxon>Pseudomonadota</taxon>
        <taxon>Gammaproteobacteria</taxon>
        <taxon>Alteromonadales</taxon>
        <taxon>Pseudoalteromonadaceae</taxon>
        <taxon>Pseudoalteromonas</taxon>
    </lineage>
</organism>
<gene>
    <name evidence="9" type="ORF">C3B51_05035</name>
</gene>
<evidence type="ECO:0000256" key="2">
    <source>
        <dbReference type="ARBA" id="ARBA00004962"/>
    </source>
</evidence>
<dbReference type="EC" id="2.5.1.47" evidence="4"/>
<comment type="pathway">
    <text evidence="2">Amino-acid biosynthesis; L-cysteine biosynthesis; L-cysteine from L-serine: step 2/2.</text>
</comment>
<dbReference type="Gene3D" id="3.40.50.1100">
    <property type="match status" value="2"/>
</dbReference>
<comment type="subunit">
    <text evidence="3">Homodimer.</text>
</comment>
<dbReference type="AlphaFoldDB" id="A0A4V2E3X5"/>
<comment type="caution">
    <text evidence="9">The sequence shown here is derived from an EMBL/GenBank/DDBJ whole genome shotgun (WGS) entry which is preliminary data.</text>
</comment>
<accession>A0A4V2E3X5</accession>
<dbReference type="NCBIfam" id="TIGR03945">
    <property type="entry name" value="PLP_SbnA_fam"/>
    <property type="match status" value="1"/>
</dbReference>
<comment type="cofactor">
    <cofactor evidence="1">
        <name>pyridoxal 5'-phosphate</name>
        <dbReference type="ChEBI" id="CHEBI:597326"/>
    </cofactor>
</comment>
<dbReference type="Proteomes" id="UP000292345">
    <property type="component" value="Unassembled WGS sequence"/>
</dbReference>
<evidence type="ECO:0000256" key="5">
    <source>
        <dbReference type="ARBA" id="ARBA00022679"/>
    </source>
</evidence>
<evidence type="ECO:0000256" key="4">
    <source>
        <dbReference type="ARBA" id="ARBA00012681"/>
    </source>
</evidence>
<name>A0A4V2E3X5_9GAMM</name>
<dbReference type="InterPro" id="IPR050214">
    <property type="entry name" value="Cys_Synth/Cystath_Beta-Synth"/>
</dbReference>
<evidence type="ECO:0000259" key="8">
    <source>
        <dbReference type="Pfam" id="PF00291"/>
    </source>
</evidence>
<evidence type="ECO:0000256" key="7">
    <source>
        <dbReference type="ARBA" id="ARBA00047931"/>
    </source>
</evidence>
<dbReference type="SUPFAM" id="SSF53686">
    <property type="entry name" value="Tryptophan synthase beta subunit-like PLP-dependent enzymes"/>
    <property type="match status" value="1"/>
</dbReference>
<evidence type="ECO:0000256" key="3">
    <source>
        <dbReference type="ARBA" id="ARBA00011738"/>
    </source>
</evidence>
<keyword evidence="5" id="KW-0808">Transferase</keyword>
<dbReference type="CDD" id="cd01561">
    <property type="entry name" value="CBS_like"/>
    <property type="match status" value="1"/>
</dbReference>
<dbReference type="InterPro" id="IPR023927">
    <property type="entry name" value="SbnA"/>
</dbReference>
<dbReference type="EMBL" id="PPUZ01000012">
    <property type="protein sequence ID" value="RZM84014.1"/>
    <property type="molecule type" value="Genomic_DNA"/>
</dbReference>
<evidence type="ECO:0000256" key="1">
    <source>
        <dbReference type="ARBA" id="ARBA00001933"/>
    </source>
</evidence>
<dbReference type="InterPro" id="IPR036052">
    <property type="entry name" value="TrpB-like_PALP_sf"/>
</dbReference>
<feature type="domain" description="Tryptophan synthase beta chain-like PALP" evidence="8">
    <location>
        <begin position="23"/>
        <end position="291"/>
    </location>
</feature>
<evidence type="ECO:0000256" key="6">
    <source>
        <dbReference type="ARBA" id="ARBA00022898"/>
    </source>
</evidence>
<dbReference type="PANTHER" id="PTHR10314">
    <property type="entry name" value="CYSTATHIONINE BETA-SYNTHASE"/>
    <property type="match status" value="1"/>
</dbReference>
<dbReference type="InterPro" id="IPR001926">
    <property type="entry name" value="TrpB-like_PALP"/>
</dbReference>
<keyword evidence="6" id="KW-0663">Pyridoxal phosphate</keyword>
<evidence type="ECO:0000313" key="10">
    <source>
        <dbReference type="Proteomes" id="UP000292345"/>
    </source>
</evidence>